<dbReference type="OrthoDB" id="9760715at2"/>
<organism evidence="7 8">
    <name type="scientific">Aerococcus sanguinicola</name>
    <dbReference type="NCBI Taxonomy" id="119206"/>
    <lineage>
        <taxon>Bacteria</taxon>
        <taxon>Bacillati</taxon>
        <taxon>Bacillota</taxon>
        <taxon>Bacilli</taxon>
        <taxon>Lactobacillales</taxon>
        <taxon>Aerococcaceae</taxon>
        <taxon>Aerococcus</taxon>
    </lineage>
</organism>
<dbReference type="InterPro" id="IPR001650">
    <property type="entry name" value="Helicase_C-like"/>
</dbReference>
<dbReference type="GO" id="GO:0016787">
    <property type="term" value="F:hydrolase activity"/>
    <property type="evidence" value="ECO:0007669"/>
    <property type="project" value="UniProtKB-KW"/>
</dbReference>
<dbReference type="EMBL" id="PKGY01000001">
    <property type="protein sequence ID" value="PKZ23288.1"/>
    <property type="molecule type" value="Genomic_DNA"/>
</dbReference>
<feature type="domain" description="SWIM-type" evidence="4">
    <location>
        <begin position="63"/>
        <end position="99"/>
    </location>
</feature>
<dbReference type="SMART" id="SM00490">
    <property type="entry name" value="HELICc"/>
    <property type="match status" value="1"/>
</dbReference>
<dbReference type="PANTHER" id="PTHR10799">
    <property type="entry name" value="SNF2/RAD54 HELICASE FAMILY"/>
    <property type="match status" value="1"/>
</dbReference>
<dbReference type="AlphaFoldDB" id="A0A2I1MT33"/>
<sequence length="1077" mass="126562">MKFYLCYNVLIGIEFGGMSMKWSIPTKTIAEGRKLSDEGRVTKVYPVEAENVWRAEVIDDQKYYVILDGSGKEEDICQCDEWFKKHFCVHTVAVELFLQDHSVVRAMKFSQRPLFYYPADLYDESETCEQVYQEFYQHFIEEETADYFGPLLVEIELYDEQNIPFSQDNDSLFYLRLRLGIDTSYYVNDLEAFFQALLSGGSFNLQNHNNDQVCLRQECFDPDMYAFLNSLAEDFLRHKHWENTIAHVPSTKKNQQRLYLNEEELIALLKTDLIKHVFIADQELENFSLIENDRPILYNIAYDGEIYRLSQVQEAKWYRYYGLIFNGNDFYHIEADDKYFDAMSIIQDNFVLNRFKLDFKPEEMKNFFSLFGRLLLEHSLVKNVTVLDFAPLLDLDCQLEIGASQGRLELALTFHYGDYMLSDDPIETDLPEDRILLRQLADELDAEAFLRAYGFTKENYYYCKDYGSIDQMMRDLQRFEQYLPEDWKISYTKNLESWQSNDIEVEVVTEQNKQHRFLTIDFETDDINEHEIDRIIERLQANERFMQLEDGRIINVNQVFTEDQNRMLKQLKQQNKQWKNGDPIPIYQSLLFADLLNSQADFEAFYEDIMHPDQEDYRPNPRLKTELSDYQQYAVQWFKVLAKYQLGGLLADEMGLGKIVQTIAFLLDYLEEHPSGQVLIVAPASVLYNWYHELDRFAPSLEAVVIDGSAEEREQMREEGHGKIWISSYSSYRNDQVAYQDYFFDVLILDEAQALKNNRTVLYQSFMQQKSGLRIALSGTPLENNLQEFWSLMQIILPGLLPGRRDYQQLSVDQIRKRVQPFVLRRTKADVSLELPEKRSSDRYAGMTPEQKNIYLAYLKDIQEQLAEGNFDSGRTRMEMLAAITRLRQICCHPRLIDPDSEAGSGKFDYYRNLLDRVLQDDKRVLVFSQFTSMLDILEEDLKAEGVTYFRIDGQTKKGDRQSQVDAFNQGEGSVFLISLRAGGVGINLTGADTVFLYDLWWNPSIEEQAIGRAHRIGQKKNVQVYRMITEGTIEQRIAELQEEKRNLFEQLFDEEAKDSDRLSMEDLKYILDYEEK</sequence>
<evidence type="ECO:0000313" key="8">
    <source>
        <dbReference type="Proteomes" id="UP000234239"/>
    </source>
</evidence>
<keyword evidence="2" id="KW-0479">Metal-binding</keyword>
<dbReference type="GO" id="GO:0004386">
    <property type="term" value="F:helicase activity"/>
    <property type="evidence" value="ECO:0007669"/>
    <property type="project" value="UniProtKB-KW"/>
</dbReference>
<dbReference type="SUPFAM" id="SSF52540">
    <property type="entry name" value="P-loop containing nucleoside triphosphate hydrolases"/>
    <property type="match status" value="2"/>
</dbReference>
<dbReference type="InterPro" id="IPR014001">
    <property type="entry name" value="Helicase_ATP-bd"/>
</dbReference>
<feature type="domain" description="Helicase ATP-binding" evidence="5">
    <location>
        <begin position="639"/>
        <end position="799"/>
    </location>
</feature>
<dbReference type="SMART" id="SM00487">
    <property type="entry name" value="DEXDc"/>
    <property type="match status" value="1"/>
</dbReference>
<dbReference type="Gene3D" id="3.40.50.300">
    <property type="entry name" value="P-loop containing nucleotide triphosphate hydrolases"/>
    <property type="match status" value="1"/>
</dbReference>
<dbReference type="InterPro" id="IPR027417">
    <property type="entry name" value="P-loop_NTPase"/>
</dbReference>
<keyword evidence="1" id="KW-0378">Hydrolase</keyword>
<keyword evidence="7" id="KW-0347">Helicase</keyword>
<keyword evidence="7" id="KW-0067">ATP-binding</keyword>
<dbReference type="Pfam" id="PF08455">
    <property type="entry name" value="SNF2_assoc"/>
    <property type="match status" value="1"/>
</dbReference>
<dbReference type="PROSITE" id="PS51194">
    <property type="entry name" value="HELICASE_CTER"/>
    <property type="match status" value="1"/>
</dbReference>
<dbReference type="PROSITE" id="PS50966">
    <property type="entry name" value="ZF_SWIM"/>
    <property type="match status" value="1"/>
</dbReference>
<keyword evidence="3" id="KW-0175">Coiled coil</keyword>
<dbReference type="InterPro" id="IPR000330">
    <property type="entry name" value="SNF2_N"/>
</dbReference>
<keyword evidence="7" id="KW-0547">Nucleotide-binding</keyword>
<comment type="caution">
    <text evidence="7">The sequence shown here is derived from an EMBL/GenBank/DDBJ whole genome shotgun (WGS) entry which is preliminary data.</text>
</comment>
<evidence type="ECO:0000256" key="3">
    <source>
        <dbReference type="SAM" id="Coils"/>
    </source>
</evidence>
<reference evidence="7 8" key="1">
    <citation type="submission" date="2017-12" db="EMBL/GenBank/DDBJ databases">
        <title>Phylogenetic diversity of female urinary microbiome.</title>
        <authorList>
            <person name="Thomas-White K."/>
            <person name="Wolfe A.J."/>
        </authorList>
    </citation>
    <scope>NUCLEOTIDE SEQUENCE [LARGE SCALE GENOMIC DNA]</scope>
    <source>
        <strain evidence="7 8">UMB0139</strain>
    </source>
</reference>
<dbReference type="Pfam" id="PF00271">
    <property type="entry name" value="Helicase_C"/>
    <property type="match status" value="1"/>
</dbReference>
<evidence type="ECO:0000256" key="2">
    <source>
        <dbReference type="PROSITE-ProRule" id="PRU00325"/>
    </source>
</evidence>
<evidence type="ECO:0000259" key="6">
    <source>
        <dbReference type="PROSITE" id="PS51194"/>
    </source>
</evidence>
<dbReference type="Pfam" id="PF00176">
    <property type="entry name" value="SNF2-rel_dom"/>
    <property type="match status" value="1"/>
</dbReference>
<protein>
    <submittedName>
        <fullName evidence="7">Snf2 family helicase</fullName>
    </submittedName>
</protein>
<dbReference type="PROSITE" id="PS51192">
    <property type="entry name" value="HELICASE_ATP_BIND_1"/>
    <property type="match status" value="1"/>
</dbReference>
<dbReference type="InterPro" id="IPR013663">
    <property type="entry name" value="Helicase_SWF/SNF/SWI_bac"/>
</dbReference>
<evidence type="ECO:0000313" key="7">
    <source>
        <dbReference type="EMBL" id="PKZ23288.1"/>
    </source>
</evidence>
<keyword evidence="2" id="KW-0862">Zinc</keyword>
<dbReference type="Gene3D" id="3.40.50.10810">
    <property type="entry name" value="Tandem AAA-ATPase domain"/>
    <property type="match status" value="1"/>
</dbReference>
<feature type="domain" description="Helicase C-terminal" evidence="6">
    <location>
        <begin position="910"/>
        <end position="1069"/>
    </location>
</feature>
<dbReference type="GO" id="GO:0008270">
    <property type="term" value="F:zinc ion binding"/>
    <property type="evidence" value="ECO:0007669"/>
    <property type="project" value="UniProtKB-KW"/>
</dbReference>
<name>A0A2I1MT33_9LACT</name>
<evidence type="ECO:0000259" key="4">
    <source>
        <dbReference type="PROSITE" id="PS50966"/>
    </source>
</evidence>
<dbReference type="InterPro" id="IPR038718">
    <property type="entry name" value="SNF2-like_sf"/>
</dbReference>
<dbReference type="GO" id="GO:0005524">
    <property type="term" value="F:ATP binding"/>
    <property type="evidence" value="ECO:0007669"/>
    <property type="project" value="InterPro"/>
</dbReference>
<dbReference type="InterPro" id="IPR007527">
    <property type="entry name" value="Znf_SWIM"/>
</dbReference>
<dbReference type="CDD" id="cd18793">
    <property type="entry name" value="SF2_C_SNF"/>
    <property type="match status" value="1"/>
</dbReference>
<evidence type="ECO:0000256" key="1">
    <source>
        <dbReference type="ARBA" id="ARBA00022801"/>
    </source>
</evidence>
<accession>A0A2I1MT33</accession>
<evidence type="ECO:0000259" key="5">
    <source>
        <dbReference type="PROSITE" id="PS51192"/>
    </source>
</evidence>
<proteinExistence type="predicted"/>
<gene>
    <name evidence="7" type="ORF">CYJ28_01690</name>
</gene>
<keyword evidence="2" id="KW-0863">Zinc-finger</keyword>
<dbReference type="Proteomes" id="UP000234239">
    <property type="component" value="Unassembled WGS sequence"/>
</dbReference>
<dbReference type="InterPro" id="IPR049730">
    <property type="entry name" value="SNF2/RAD54-like_C"/>
</dbReference>
<feature type="coiled-coil region" evidence="3">
    <location>
        <begin position="1031"/>
        <end position="1058"/>
    </location>
</feature>